<reference evidence="2 3" key="1">
    <citation type="submission" date="2019-01" db="EMBL/GenBank/DDBJ databases">
        <title>Agromyces.</title>
        <authorList>
            <person name="Li J."/>
        </authorList>
    </citation>
    <scope>NUCLEOTIDE SEQUENCE [LARGE SCALE GENOMIC DNA]</scope>
    <source>
        <strain evidence="2 3">DSM 23870</strain>
    </source>
</reference>
<organism evidence="2 3">
    <name type="scientific">Agromyces atrinae</name>
    <dbReference type="NCBI Taxonomy" id="592376"/>
    <lineage>
        <taxon>Bacteria</taxon>
        <taxon>Bacillati</taxon>
        <taxon>Actinomycetota</taxon>
        <taxon>Actinomycetes</taxon>
        <taxon>Micrococcales</taxon>
        <taxon>Microbacteriaceae</taxon>
        <taxon>Agromyces</taxon>
    </lineage>
</organism>
<gene>
    <name evidence="1" type="ORF">BJ972_001099</name>
    <name evidence="2" type="ORF">ESP50_04835</name>
</gene>
<comment type="caution">
    <text evidence="2">The sequence shown here is derived from an EMBL/GenBank/DDBJ whole genome shotgun (WGS) entry which is preliminary data.</text>
</comment>
<dbReference type="OrthoDB" id="5116168at2"/>
<dbReference type="InterPro" id="IPR021373">
    <property type="entry name" value="DUF2993"/>
</dbReference>
<proteinExistence type="predicted"/>
<keyword evidence="3" id="KW-1185">Reference proteome</keyword>
<evidence type="ECO:0000313" key="4">
    <source>
        <dbReference type="Proteomes" id="UP000581087"/>
    </source>
</evidence>
<dbReference type="RefSeq" id="WP_129172825.1">
    <property type="nucleotide sequence ID" value="NZ_JACCBI010000001.1"/>
</dbReference>
<dbReference type="Proteomes" id="UP000581087">
    <property type="component" value="Unassembled WGS sequence"/>
</dbReference>
<evidence type="ECO:0000313" key="3">
    <source>
        <dbReference type="Proteomes" id="UP000292686"/>
    </source>
</evidence>
<dbReference type="Pfam" id="PF11209">
    <property type="entry name" value="LmeA"/>
    <property type="match status" value="1"/>
</dbReference>
<name>A0A4Q2MDT0_9MICO</name>
<dbReference type="EMBL" id="JACCBI010000001">
    <property type="protein sequence ID" value="NYD66580.1"/>
    <property type="molecule type" value="Genomic_DNA"/>
</dbReference>
<dbReference type="Proteomes" id="UP000292686">
    <property type="component" value="Unassembled WGS sequence"/>
</dbReference>
<evidence type="ECO:0000313" key="2">
    <source>
        <dbReference type="EMBL" id="RXZ87250.1"/>
    </source>
</evidence>
<dbReference type="AlphaFoldDB" id="A0A4Q2MDT0"/>
<accession>A0A4Q2MDT0</accession>
<evidence type="ECO:0000313" key="1">
    <source>
        <dbReference type="EMBL" id="NYD66580.1"/>
    </source>
</evidence>
<reference evidence="1 4" key="2">
    <citation type="submission" date="2020-07" db="EMBL/GenBank/DDBJ databases">
        <title>Sequencing the genomes of 1000 actinobacteria strains.</title>
        <authorList>
            <person name="Klenk H.-P."/>
        </authorList>
    </citation>
    <scope>NUCLEOTIDE SEQUENCE [LARGE SCALE GENOMIC DNA]</scope>
    <source>
        <strain evidence="1 4">DSM 23870</strain>
    </source>
</reference>
<protein>
    <submittedName>
        <fullName evidence="2">DUF2993 domain-containing protein</fullName>
    </submittedName>
</protein>
<sequence>MKAVVAVLVSVAVLVGIFFVADAITRGVIEGTVADQIEQNLPENVEGTVDASIGGFSVLAQLVTGSLDDVTLRSDDLTANGVPLAVDIHGAGVPIDFASRPVDRVEGTVTIAADAAADLIPLPAGAGGLVLGDGTVSYAGSIAIFGLSLDYSVTAEAVADGDQVLVTPTNVEIGSGGNSVDLSGVVQQISQQPIPVCVASYLPEGLEVSDITVTPTDARVTFESTTLVLDAESLQNTGSCG</sequence>
<dbReference type="EMBL" id="SDPM01000002">
    <property type="protein sequence ID" value="RXZ87250.1"/>
    <property type="molecule type" value="Genomic_DNA"/>
</dbReference>